<dbReference type="InterPro" id="IPR053140">
    <property type="entry name" value="GDSL_Rv0518-like"/>
</dbReference>
<dbReference type="Pfam" id="PF10633">
    <property type="entry name" value="NPCBM_assoc"/>
    <property type="match status" value="1"/>
</dbReference>
<comment type="caution">
    <text evidence="5">The sequence shown here is derived from an EMBL/GenBank/DDBJ whole genome shotgun (WGS) entry which is preliminary data.</text>
</comment>
<proteinExistence type="predicted"/>
<dbReference type="AlphaFoldDB" id="L7FG30"/>
<feature type="domain" description="SGNH hydrolase-type esterase" evidence="4">
    <location>
        <begin position="226"/>
        <end position="411"/>
    </location>
</feature>
<dbReference type="STRING" id="85558.T45_04445"/>
<dbReference type="PATRIC" id="fig|698760.3.peg.1073"/>
<feature type="region of interest" description="Disordered" evidence="1">
    <location>
        <begin position="519"/>
        <end position="540"/>
    </location>
</feature>
<dbReference type="Proteomes" id="UP000010931">
    <property type="component" value="Unassembled WGS sequence"/>
</dbReference>
<evidence type="ECO:0000313" key="6">
    <source>
        <dbReference type="Proteomes" id="UP000010931"/>
    </source>
</evidence>
<protein>
    <submittedName>
        <fullName evidence="5">GDSL-like protein</fullName>
    </submittedName>
</protein>
<dbReference type="InterPro" id="IPR013783">
    <property type="entry name" value="Ig-like_fold"/>
</dbReference>
<evidence type="ECO:0000259" key="3">
    <source>
        <dbReference type="Pfam" id="PF10633"/>
    </source>
</evidence>
<evidence type="ECO:0000313" key="5">
    <source>
        <dbReference type="EMBL" id="ELP70297.1"/>
    </source>
</evidence>
<dbReference type="Gene3D" id="2.60.120.200">
    <property type="match status" value="1"/>
</dbReference>
<dbReference type="InterPro" id="IPR036514">
    <property type="entry name" value="SGNH_hydro_sf"/>
</dbReference>
<sequence length="732" mass="75823">MLGVIGVAGRRRRPAAALVTAMIALLAGLLLPAPTATAQAAQQTQQTTRHTQQWTGTWATAQHAAYDPGTSEVTVRIPVRVSAGGSSVRIRLTNGFTTEPVTIGHATVGLADSGSGGSSAVTKPRRLSFGGKSAVTIPAGGQVASDQVRLSVPARSSVVVSLYFPGRLTHISQHWMGLQTVYWTPDGGGDHAGDPAGTAFTRTDSTFPFLTGVDVRGGSAAGSVVALGDSITDGASSTANTDRRWPDYLAARLASCSTTAGVMNEGISGNRITAGTDGNPSALERLERDVLTQPNARTVVLFEGVNDLSWGGATGDQVIDGIKEIARRVHARGLRLIGATVVPYRGWGDWWTEAKEADRQKVNSFVRDSGGVLDGFADFDRAVRNPDDPTRYAAAFDSGDHLHPNDTGMKAFADAVDLPGLRVARGCPSTRVRLTPYRPSLQAGGQGTRITATLTNDGRSAVTDVRTRLDLPAGWSAEPAGGARLRVLGPGKSTTVTWTVSPGPETAWGTHPLVVRSSYDQGGKRRSDTDEVDATVTPVPSGVKAPYRTAATADDARYAQNGGQFAIWAGGQDLSGWKDEKAAVYLPGAAPSSGSVTARVVAQTGSGPSAKAGIAVANDLTAPGKGGYAVLTMSAQFGLEFLTDSDGDGRLDTWAGGGSSYHPAWLRLVRDGATYTAYASADGTAWQQVATATVPSASGGVGDAGMVASAVNLNYPGQTTTAVFDSFSSSPK</sequence>
<dbReference type="Gene3D" id="3.40.50.1110">
    <property type="entry name" value="SGNH hydrolase"/>
    <property type="match status" value="1"/>
</dbReference>
<dbReference type="CDD" id="cd01830">
    <property type="entry name" value="XynE_like"/>
    <property type="match status" value="1"/>
</dbReference>
<reference evidence="5 6" key="1">
    <citation type="journal article" date="2011" name="Plasmid">
        <title>Streptomyces turgidiscabies Car8 contains a modular pathogenicity island that shares virulence genes with other actinobacterial plant pathogens.</title>
        <authorList>
            <person name="Huguet-Tapia J.C."/>
            <person name="Badger J.H."/>
            <person name="Loria R."/>
            <person name="Pettis G.S."/>
        </authorList>
    </citation>
    <scope>NUCLEOTIDE SEQUENCE [LARGE SCALE GENOMIC DNA]</scope>
    <source>
        <strain evidence="5 6">Car8</strain>
    </source>
</reference>
<organism evidence="5 6">
    <name type="scientific">Streptomyces turgidiscabies (strain Car8)</name>
    <dbReference type="NCBI Taxonomy" id="698760"/>
    <lineage>
        <taxon>Bacteria</taxon>
        <taxon>Bacillati</taxon>
        <taxon>Actinomycetota</taxon>
        <taxon>Actinomycetes</taxon>
        <taxon>Kitasatosporales</taxon>
        <taxon>Streptomycetaceae</taxon>
        <taxon>Streptomyces</taxon>
    </lineage>
</organism>
<evidence type="ECO:0000259" key="4">
    <source>
        <dbReference type="Pfam" id="PF13472"/>
    </source>
</evidence>
<feature type="chain" id="PRO_5003973574" evidence="2">
    <location>
        <begin position="41"/>
        <end position="732"/>
    </location>
</feature>
<dbReference type="InterPro" id="IPR013830">
    <property type="entry name" value="SGNH_hydro"/>
</dbReference>
<keyword evidence="6" id="KW-1185">Reference proteome</keyword>
<evidence type="ECO:0000256" key="2">
    <source>
        <dbReference type="SAM" id="SignalP"/>
    </source>
</evidence>
<feature type="domain" description="Alpha-galactosidase NEW3" evidence="3">
    <location>
        <begin position="445"/>
        <end position="516"/>
    </location>
</feature>
<gene>
    <name evidence="5" type="ORF">STRTUCAR8_09917</name>
</gene>
<dbReference type="SUPFAM" id="SSF52266">
    <property type="entry name" value="SGNH hydrolase"/>
    <property type="match status" value="1"/>
</dbReference>
<evidence type="ECO:0000256" key="1">
    <source>
        <dbReference type="SAM" id="MobiDB-lite"/>
    </source>
</evidence>
<dbReference type="EMBL" id="AEJB01000093">
    <property type="protein sequence ID" value="ELP70297.1"/>
    <property type="molecule type" value="Genomic_DNA"/>
</dbReference>
<dbReference type="GO" id="GO:0005975">
    <property type="term" value="P:carbohydrate metabolic process"/>
    <property type="evidence" value="ECO:0007669"/>
    <property type="project" value="UniProtKB-ARBA"/>
</dbReference>
<dbReference type="PANTHER" id="PTHR43784:SF2">
    <property type="entry name" value="GDSL-LIKE LIPASE_ACYLHYDROLASE, PUTATIVE (AFU_ORTHOLOGUE AFUA_2G00820)-RELATED"/>
    <property type="match status" value="1"/>
</dbReference>
<keyword evidence="2" id="KW-0732">Signal</keyword>
<dbReference type="InterPro" id="IPR018905">
    <property type="entry name" value="A-galactase_NEW3"/>
</dbReference>
<dbReference type="Pfam" id="PF13472">
    <property type="entry name" value="Lipase_GDSL_2"/>
    <property type="match status" value="1"/>
</dbReference>
<accession>L7FG30</accession>
<feature type="signal peptide" evidence="2">
    <location>
        <begin position="1"/>
        <end position="40"/>
    </location>
</feature>
<dbReference type="PANTHER" id="PTHR43784">
    <property type="entry name" value="GDSL-LIKE LIPASE/ACYLHYDROLASE, PUTATIVE (AFU_ORTHOLOGUE AFUA_2G00820)-RELATED"/>
    <property type="match status" value="1"/>
</dbReference>
<dbReference type="Gene3D" id="2.60.40.10">
    <property type="entry name" value="Immunoglobulins"/>
    <property type="match status" value="1"/>
</dbReference>
<name>L7FG30_STRT8</name>